<dbReference type="InterPro" id="IPR005855">
    <property type="entry name" value="GFAT"/>
</dbReference>
<evidence type="ECO:0000256" key="8">
    <source>
        <dbReference type="ARBA" id="ARBA00022737"/>
    </source>
</evidence>
<evidence type="ECO:0000259" key="12">
    <source>
        <dbReference type="PROSITE" id="PS51464"/>
    </source>
</evidence>
<name>A0A4R9AFG6_9MICO</name>
<evidence type="ECO:0000256" key="5">
    <source>
        <dbReference type="ARBA" id="ARBA00022490"/>
    </source>
</evidence>
<dbReference type="FunFam" id="3.60.20.10:FF:000006">
    <property type="entry name" value="Glutamine--fructose-6-phosphate aminotransferase [isomerizing]"/>
    <property type="match status" value="1"/>
</dbReference>
<dbReference type="Proteomes" id="UP000298170">
    <property type="component" value="Unassembled WGS sequence"/>
</dbReference>
<gene>
    <name evidence="10 13" type="primary">glmS</name>
    <name evidence="13" type="ORF">E3T39_09515</name>
</gene>
<evidence type="ECO:0000256" key="3">
    <source>
        <dbReference type="ARBA" id="ARBA00012916"/>
    </source>
</evidence>
<sequence>MCGIVGYVGSNKTVDVLMSGLGRLEYRGYDSAGIAVIDEFGVLNTAKKAGKLSALTGELKAHPINDGTTGIGHTRWATHGGPNDENAHPHLGDNNKLALIHNGIIENFAPLRDELLAEGFSFLSETDTEVAAVLLGREYQRVGDLAEAFRTIVARLDGAFTLLAVHQDQPGIVVGARRNSPLVIGLGEGENFLGSDVAAFVEYTRRAVAIGQDQIVTITADAVTVTDFDGNPVETEEFDIAWDASASEKGGWSSFMAKEVSEQPDAVANTLRGRITAEQVVVPELTEFGDDVLAGVRRIVIIACGTAAYAGQTAKYAIEKWAQVPVDVELSHEFRYRDPVLSDDTLVVSISQSGETMDTLMAVKYAMSLGAKTISICNTQGATIPRESDAVIYTHAGPEVAVASTKAFVAQITALYLFALHLARVRGSLSAAEQATQVAELQSIPEKIATVLGVEDEVRQLAHRMSHTRAVLFLGRHVGFPIALEGALKLKELAYIHAEGFAAGELKHGPIALIEPGQPVFVVVPSPRGSAHLHPKVVSNIQEIRARGARIIAIAELGDAAVLPFADTVIHIPLAAPLFEPLLAVVPLQMFAMELAIAKGLDVDQPRNLAKSVTVE</sequence>
<dbReference type="PANTHER" id="PTHR10937">
    <property type="entry name" value="GLUCOSAMINE--FRUCTOSE-6-PHOSPHATE AMINOTRANSFERASE, ISOMERIZING"/>
    <property type="match status" value="1"/>
</dbReference>
<evidence type="ECO:0000256" key="1">
    <source>
        <dbReference type="ARBA" id="ARBA00001031"/>
    </source>
</evidence>
<dbReference type="PROSITE" id="PS51464">
    <property type="entry name" value="SIS"/>
    <property type="match status" value="2"/>
</dbReference>
<evidence type="ECO:0000256" key="7">
    <source>
        <dbReference type="ARBA" id="ARBA00022679"/>
    </source>
</evidence>
<dbReference type="AlphaFoldDB" id="A0A4R9AFG6"/>
<keyword evidence="5 10" id="KW-0963">Cytoplasm</keyword>
<organism evidence="13 14">
    <name type="scientific">Cryobacterium suzukii</name>
    <dbReference type="NCBI Taxonomy" id="1259198"/>
    <lineage>
        <taxon>Bacteria</taxon>
        <taxon>Bacillati</taxon>
        <taxon>Actinomycetota</taxon>
        <taxon>Actinomycetes</taxon>
        <taxon>Micrococcales</taxon>
        <taxon>Microbacteriaceae</taxon>
        <taxon>Cryobacterium</taxon>
    </lineage>
</organism>
<dbReference type="CDD" id="cd00714">
    <property type="entry name" value="GFAT"/>
    <property type="match status" value="1"/>
</dbReference>
<dbReference type="GO" id="GO:0006487">
    <property type="term" value="P:protein N-linked glycosylation"/>
    <property type="evidence" value="ECO:0007669"/>
    <property type="project" value="TreeGrafter"/>
</dbReference>
<comment type="subcellular location">
    <subcellularLocation>
        <location evidence="2 10">Cytoplasm</location>
    </subcellularLocation>
</comment>
<keyword evidence="6 10" id="KW-0032">Aminotransferase</keyword>
<dbReference type="EMBL" id="SOHJ01000009">
    <property type="protein sequence ID" value="TFD59910.1"/>
    <property type="molecule type" value="Genomic_DNA"/>
</dbReference>
<feature type="domain" description="Glutamine amidotransferase type-2" evidence="11">
    <location>
        <begin position="2"/>
        <end position="221"/>
    </location>
</feature>
<dbReference type="InterPro" id="IPR001347">
    <property type="entry name" value="SIS_dom"/>
</dbReference>
<comment type="function">
    <text evidence="10">Catalyzes the first step in hexosamine metabolism, converting fructose-6P into glucosamine-6P using glutamine as a nitrogen source.</text>
</comment>
<dbReference type="Gene3D" id="3.60.20.10">
    <property type="entry name" value="Glutamine Phosphoribosylpyrophosphate, subunit 1, domain 1"/>
    <property type="match status" value="1"/>
</dbReference>
<dbReference type="EC" id="2.6.1.16" evidence="3 10"/>
<evidence type="ECO:0000256" key="9">
    <source>
        <dbReference type="ARBA" id="ARBA00022962"/>
    </source>
</evidence>
<dbReference type="InterPro" id="IPR047084">
    <property type="entry name" value="GFAT_N"/>
</dbReference>
<dbReference type="InterPro" id="IPR046348">
    <property type="entry name" value="SIS_dom_sf"/>
</dbReference>
<dbReference type="GO" id="GO:0006047">
    <property type="term" value="P:UDP-N-acetylglucosamine metabolic process"/>
    <property type="evidence" value="ECO:0007669"/>
    <property type="project" value="TreeGrafter"/>
</dbReference>
<dbReference type="NCBIfam" id="NF001484">
    <property type="entry name" value="PRK00331.1"/>
    <property type="match status" value="1"/>
</dbReference>
<dbReference type="PROSITE" id="PS51278">
    <property type="entry name" value="GATASE_TYPE_2"/>
    <property type="match status" value="1"/>
</dbReference>
<dbReference type="InterPro" id="IPR035490">
    <property type="entry name" value="GlmS/FrlB_SIS"/>
</dbReference>
<feature type="initiator methionine" description="Removed" evidence="10">
    <location>
        <position position="1"/>
    </location>
</feature>
<accession>A0A4R9AFG6</accession>
<dbReference type="FunFam" id="3.40.50.10490:FF:000001">
    <property type="entry name" value="Glutamine--fructose-6-phosphate aminotransferase [isomerizing]"/>
    <property type="match status" value="1"/>
</dbReference>
<dbReference type="HAMAP" id="MF_00164">
    <property type="entry name" value="GlmS"/>
    <property type="match status" value="1"/>
</dbReference>
<dbReference type="GO" id="GO:0004360">
    <property type="term" value="F:glutamine-fructose-6-phosphate transaminase (isomerizing) activity"/>
    <property type="evidence" value="ECO:0007669"/>
    <property type="project" value="UniProtKB-UniRule"/>
</dbReference>
<dbReference type="InterPro" id="IPR029055">
    <property type="entry name" value="Ntn_hydrolases_N"/>
</dbReference>
<dbReference type="NCBIfam" id="TIGR01135">
    <property type="entry name" value="glmS"/>
    <property type="match status" value="1"/>
</dbReference>
<evidence type="ECO:0000313" key="13">
    <source>
        <dbReference type="EMBL" id="TFD59910.1"/>
    </source>
</evidence>
<proteinExistence type="inferred from homology"/>
<dbReference type="GO" id="GO:0005975">
    <property type="term" value="P:carbohydrate metabolic process"/>
    <property type="evidence" value="ECO:0007669"/>
    <property type="project" value="UniProtKB-UniRule"/>
</dbReference>
<evidence type="ECO:0000256" key="2">
    <source>
        <dbReference type="ARBA" id="ARBA00004496"/>
    </source>
</evidence>
<comment type="subunit">
    <text evidence="10">Homodimer.</text>
</comment>
<dbReference type="GO" id="GO:0005829">
    <property type="term" value="C:cytosol"/>
    <property type="evidence" value="ECO:0007669"/>
    <property type="project" value="TreeGrafter"/>
</dbReference>
<feature type="domain" description="SIS" evidence="12">
    <location>
        <begin position="288"/>
        <end position="428"/>
    </location>
</feature>
<dbReference type="InterPro" id="IPR035466">
    <property type="entry name" value="GlmS/AgaS_SIS"/>
</dbReference>
<feature type="domain" description="SIS" evidence="12">
    <location>
        <begin position="461"/>
        <end position="606"/>
    </location>
</feature>
<comment type="caution">
    <text evidence="13">The sequence shown here is derived from an EMBL/GenBank/DDBJ whole genome shotgun (WGS) entry which is preliminary data.</text>
</comment>
<feature type="active site" description="For Fru-6P isomerization activity" evidence="10">
    <location>
        <position position="611"/>
    </location>
</feature>
<dbReference type="Pfam" id="PF01380">
    <property type="entry name" value="SIS"/>
    <property type="match status" value="2"/>
</dbReference>
<dbReference type="RefSeq" id="WP_134514695.1">
    <property type="nucleotide sequence ID" value="NZ_SOHJ01000009.1"/>
</dbReference>
<dbReference type="InterPro" id="IPR017932">
    <property type="entry name" value="GATase_2_dom"/>
</dbReference>
<feature type="active site" description="Nucleophile; for GATase activity" evidence="10">
    <location>
        <position position="2"/>
    </location>
</feature>
<dbReference type="SUPFAM" id="SSF56235">
    <property type="entry name" value="N-terminal nucleophile aminohydrolases (Ntn hydrolases)"/>
    <property type="match status" value="1"/>
</dbReference>
<reference evidence="13 14" key="1">
    <citation type="submission" date="2019-03" db="EMBL/GenBank/DDBJ databases">
        <title>Genomics of glacier-inhabiting Cryobacterium strains.</title>
        <authorList>
            <person name="Liu Q."/>
            <person name="Xin Y.-H."/>
        </authorList>
    </citation>
    <scope>NUCLEOTIDE SEQUENCE [LARGE SCALE GENOMIC DNA]</scope>
    <source>
        <strain evidence="13 14">Sr39</strain>
    </source>
</reference>
<dbReference type="GO" id="GO:0006002">
    <property type="term" value="P:fructose 6-phosphate metabolic process"/>
    <property type="evidence" value="ECO:0007669"/>
    <property type="project" value="TreeGrafter"/>
</dbReference>
<evidence type="ECO:0000259" key="11">
    <source>
        <dbReference type="PROSITE" id="PS51278"/>
    </source>
</evidence>
<evidence type="ECO:0000256" key="10">
    <source>
        <dbReference type="HAMAP-Rule" id="MF_00164"/>
    </source>
</evidence>
<dbReference type="OrthoDB" id="9761808at2"/>
<keyword evidence="9" id="KW-0315">Glutamine amidotransferase</keyword>
<dbReference type="GO" id="GO:0097367">
    <property type="term" value="F:carbohydrate derivative binding"/>
    <property type="evidence" value="ECO:0007669"/>
    <property type="project" value="InterPro"/>
</dbReference>
<keyword evidence="7 10" id="KW-0808">Transferase</keyword>
<evidence type="ECO:0000313" key="14">
    <source>
        <dbReference type="Proteomes" id="UP000298170"/>
    </source>
</evidence>
<dbReference type="Pfam" id="PF13522">
    <property type="entry name" value="GATase_6"/>
    <property type="match status" value="1"/>
</dbReference>
<keyword evidence="8" id="KW-0677">Repeat</keyword>
<dbReference type="PANTHER" id="PTHR10937:SF0">
    <property type="entry name" value="GLUTAMINE--FRUCTOSE-6-PHOSPHATE TRANSAMINASE (ISOMERIZING)"/>
    <property type="match status" value="1"/>
</dbReference>
<evidence type="ECO:0000256" key="4">
    <source>
        <dbReference type="ARBA" id="ARBA00016090"/>
    </source>
</evidence>
<keyword evidence="14" id="KW-1185">Reference proteome</keyword>
<evidence type="ECO:0000256" key="6">
    <source>
        <dbReference type="ARBA" id="ARBA00022576"/>
    </source>
</evidence>
<dbReference type="CDD" id="cd05009">
    <property type="entry name" value="SIS_GlmS_GlmD_2"/>
    <property type="match status" value="1"/>
</dbReference>
<comment type="catalytic activity">
    <reaction evidence="1 10">
        <text>D-fructose 6-phosphate + L-glutamine = D-glucosamine 6-phosphate + L-glutamate</text>
        <dbReference type="Rhea" id="RHEA:13237"/>
        <dbReference type="ChEBI" id="CHEBI:29985"/>
        <dbReference type="ChEBI" id="CHEBI:58359"/>
        <dbReference type="ChEBI" id="CHEBI:58725"/>
        <dbReference type="ChEBI" id="CHEBI:61527"/>
        <dbReference type="EC" id="2.6.1.16"/>
    </reaction>
</comment>
<protein>
    <recommendedName>
        <fullName evidence="4 10">Glutamine--fructose-6-phosphate aminotransferase [isomerizing]</fullName>
        <ecNumber evidence="3 10">2.6.1.16</ecNumber>
    </recommendedName>
    <alternativeName>
        <fullName evidence="10">D-fructose-6-phosphate amidotransferase</fullName>
    </alternativeName>
    <alternativeName>
        <fullName evidence="10">GFAT</fullName>
    </alternativeName>
    <alternativeName>
        <fullName evidence="10">Glucosamine-6-phosphate synthase</fullName>
    </alternativeName>
    <alternativeName>
        <fullName evidence="10">Hexosephosphate aminotransferase</fullName>
    </alternativeName>
    <alternativeName>
        <fullName evidence="10">L-glutamine--D-fructose-6-phosphate amidotransferase</fullName>
    </alternativeName>
</protein>
<dbReference type="Gene3D" id="3.40.50.10490">
    <property type="entry name" value="Glucose-6-phosphate isomerase like protein, domain 1"/>
    <property type="match status" value="2"/>
</dbReference>
<dbReference type="CDD" id="cd05008">
    <property type="entry name" value="SIS_GlmS_GlmD_1"/>
    <property type="match status" value="1"/>
</dbReference>
<dbReference type="SUPFAM" id="SSF53697">
    <property type="entry name" value="SIS domain"/>
    <property type="match status" value="1"/>
</dbReference>